<dbReference type="Proteomes" id="UP000265515">
    <property type="component" value="Unassembled WGS sequence"/>
</dbReference>
<organism evidence="2 3">
    <name type="scientific">Chara braunii</name>
    <name type="common">Braun's stonewort</name>
    <dbReference type="NCBI Taxonomy" id="69332"/>
    <lineage>
        <taxon>Eukaryota</taxon>
        <taxon>Viridiplantae</taxon>
        <taxon>Streptophyta</taxon>
        <taxon>Charophyceae</taxon>
        <taxon>Charales</taxon>
        <taxon>Characeae</taxon>
        <taxon>Chara</taxon>
    </lineage>
</organism>
<comment type="caution">
    <text evidence="2">The sequence shown here is derived from an EMBL/GenBank/DDBJ whole genome shotgun (WGS) entry which is preliminary data.</text>
</comment>
<evidence type="ECO:0000313" key="2">
    <source>
        <dbReference type="EMBL" id="GBG93014.1"/>
    </source>
</evidence>
<feature type="region of interest" description="Disordered" evidence="1">
    <location>
        <begin position="1"/>
        <end position="62"/>
    </location>
</feature>
<evidence type="ECO:0000313" key="3">
    <source>
        <dbReference type="Proteomes" id="UP000265515"/>
    </source>
</evidence>
<proteinExistence type="predicted"/>
<evidence type="ECO:0000256" key="1">
    <source>
        <dbReference type="SAM" id="MobiDB-lite"/>
    </source>
</evidence>
<feature type="compositionally biased region" description="Basic and acidic residues" evidence="1">
    <location>
        <begin position="8"/>
        <end position="45"/>
    </location>
</feature>
<feature type="region of interest" description="Disordered" evidence="1">
    <location>
        <begin position="254"/>
        <end position="287"/>
    </location>
</feature>
<dbReference type="AlphaFoldDB" id="A0A388MEN5"/>
<protein>
    <submittedName>
        <fullName evidence="2">Uncharacterized protein</fullName>
    </submittedName>
</protein>
<feature type="region of interest" description="Disordered" evidence="1">
    <location>
        <begin position="125"/>
        <end position="194"/>
    </location>
</feature>
<dbReference type="EMBL" id="BFEA01001200">
    <property type="protein sequence ID" value="GBG93014.1"/>
    <property type="molecule type" value="Genomic_DNA"/>
</dbReference>
<keyword evidence="3" id="KW-1185">Reference proteome</keyword>
<reference evidence="2 3" key="1">
    <citation type="journal article" date="2018" name="Cell">
        <title>The Chara Genome: Secondary Complexity and Implications for Plant Terrestrialization.</title>
        <authorList>
            <person name="Nishiyama T."/>
            <person name="Sakayama H."/>
            <person name="Vries J.D."/>
            <person name="Buschmann H."/>
            <person name="Saint-Marcoux D."/>
            <person name="Ullrich K.K."/>
            <person name="Haas F.B."/>
            <person name="Vanderstraeten L."/>
            <person name="Becker D."/>
            <person name="Lang D."/>
            <person name="Vosolsobe S."/>
            <person name="Rombauts S."/>
            <person name="Wilhelmsson P.K.I."/>
            <person name="Janitza P."/>
            <person name="Kern R."/>
            <person name="Heyl A."/>
            <person name="Rumpler F."/>
            <person name="Villalobos L.I.A.C."/>
            <person name="Clay J.M."/>
            <person name="Skokan R."/>
            <person name="Toyoda A."/>
            <person name="Suzuki Y."/>
            <person name="Kagoshima H."/>
            <person name="Schijlen E."/>
            <person name="Tajeshwar N."/>
            <person name="Catarino B."/>
            <person name="Hetherington A.J."/>
            <person name="Saltykova A."/>
            <person name="Bonnot C."/>
            <person name="Breuninger H."/>
            <person name="Symeonidi A."/>
            <person name="Radhakrishnan G.V."/>
            <person name="Van Nieuwerburgh F."/>
            <person name="Deforce D."/>
            <person name="Chang C."/>
            <person name="Karol K.G."/>
            <person name="Hedrich R."/>
            <person name="Ulvskov P."/>
            <person name="Glockner G."/>
            <person name="Delwiche C.F."/>
            <person name="Petrasek J."/>
            <person name="Van de Peer Y."/>
            <person name="Friml J."/>
            <person name="Beilby M."/>
            <person name="Dolan L."/>
            <person name="Kohara Y."/>
            <person name="Sugano S."/>
            <person name="Fujiyama A."/>
            <person name="Delaux P.-M."/>
            <person name="Quint M."/>
            <person name="TheiBen G."/>
            <person name="Hagemann M."/>
            <person name="Harholt J."/>
            <person name="Dunand C."/>
            <person name="Zachgo S."/>
            <person name="Langdale J."/>
            <person name="Maumus F."/>
            <person name="Straeten D.V.D."/>
            <person name="Gould S.B."/>
            <person name="Rensing S.A."/>
        </authorList>
    </citation>
    <scope>NUCLEOTIDE SEQUENCE [LARGE SCALE GENOMIC DNA]</scope>
    <source>
        <strain evidence="2 3">S276</strain>
    </source>
</reference>
<gene>
    <name evidence="2" type="ORF">CBR_g58152</name>
</gene>
<feature type="compositionally biased region" description="Basic and acidic residues" evidence="1">
    <location>
        <begin position="272"/>
        <end position="281"/>
    </location>
</feature>
<name>A0A388MEN5_CHABU</name>
<sequence length="287" mass="32849">MKAYIDIEQARKEEVENERKAKELHKQERKDREKKEAEERLEQEKRAKKKEDKKRREQEAREAMRKDLRMEIKTYMGGVAEVVHDRLLHAMKADLKGKAKLEVLSPEVSAEESVDSDVEALSELTGNLSIHDKRKQSAEKEIADSPPMVTPAKRQAKQGNLNPKRLVLSCRHPSMKRSPKRTTPVQGTQRRKKIPATTGALSKLKYVTDKLRELGGRTVDELKQICRDEDVPFLGGKKMDAIMAIAEKRTKIAYGTDNDEEDEEVVQLQEATDPKEERPDSAAEEEI</sequence>
<dbReference type="Gramene" id="GBG93014">
    <property type="protein sequence ID" value="GBG93014"/>
    <property type="gene ID" value="CBR_g58152"/>
</dbReference>
<accession>A0A388MEN5</accession>